<proteinExistence type="predicted"/>
<keyword evidence="1" id="KW-1133">Transmembrane helix</keyword>
<evidence type="ECO:0000313" key="2">
    <source>
        <dbReference type="Proteomes" id="UP001652583"/>
    </source>
</evidence>
<protein>
    <submittedName>
        <fullName evidence="3">Uncharacterized protein LOC113596536 isoform X1</fullName>
    </submittedName>
</protein>
<name>A0ABM3PKJ7_ACIJB</name>
<accession>A0ABM3PKJ7</accession>
<keyword evidence="1" id="KW-0472">Membrane</keyword>
<dbReference type="GeneID" id="113596536"/>
<dbReference type="Proteomes" id="UP001652583">
    <property type="component" value="Chromosome B1"/>
</dbReference>
<evidence type="ECO:0000256" key="1">
    <source>
        <dbReference type="SAM" id="Phobius"/>
    </source>
</evidence>
<gene>
    <name evidence="3" type="primary">LOC113596536</name>
</gene>
<keyword evidence="2" id="KW-1185">Reference proteome</keyword>
<reference evidence="3" key="1">
    <citation type="submission" date="2025-08" db="UniProtKB">
        <authorList>
            <consortium name="RefSeq"/>
        </authorList>
    </citation>
    <scope>IDENTIFICATION</scope>
    <source>
        <tissue evidence="3">Blood</tissue>
    </source>
</reference>
<sequence>MGRARDLQLPALKMWWKRELRMRRFPLGGHAGGFRWGFREAAKEQPLEAVPEARGCPASLRVWLLLLSWPGGGRAVHWRAERKGKGLWSQKKLARLAEPRFLHRPPTPDLLTPNRPHHTCAGPPVGGTHREEAVQSFATLSASPCPQAPGPAPLRCLVQSLASELQGRTGRGLGQMLWLAERIPPETRLGLGQAFGTLSSVTMRLLQVVLAAVFIIFQVLPAATRAFNFERPCYLRGGICLKQGTPDCEPFRGPCRAFTVCCKVKGLWGRAAAEKP</sequence>
<dbReference type="RefSeq" id="XP_053072207.1">
    <property type="nucleotide sequence ID" value="XM_053216232.1"/>
</dbReference>
<evidence type="ECO:0000313" key="3">
    <source>
        <dbReference type="RefSeq" id="XP_053072207.1"/>
    </source>
</evidence>
<organism evidence="2 3">
    <name type="scientific">Acinonyx jubatus</name>
    <name type="common">Cheetah</name>
    <dbReference type="NCBI Taxonomy" id="32536"/>
    <lineage>
        <taxon>Eukaryota</taxon>
        <taxon>Metazoa</taxon>
        <taxon>Chordata</taxon>
        <taxon>Craniata</taxon>
        <taxon>Vertebrata</taxon>
        <taxon>Euteleostomi</taxon>
        <taxon>Mammalia</taxon>
        <taxon>Eutheria</taxon>
        <taxon>Laurasiatheria</taxon>
        <taxon>Carnivora</taxon>
        <taxon>Feliformia</taxon>
        <taxon>Felidae</taxon>
        <taxon>Felinae</taxon>
        <taxon>Acinonyx</taxon>
    </lineage>
</organism>
<feature type="transmembrane region" description="Helical" evidence="1">
    <location>
        <begin position="205"/>
        <end position="223"/>
    </location>
</feature>
<keyword evidence="1" id="KW-0812">Transmembrane</keyword>